<dbReference type="PANTHER" id="PTHR12147">
    <property type="entry name" value="METALLOPEPTIDASE M28 FAMILY MEMBER"/>
    <property type="match status" value="1"/>
</dbReference>
<organism evidence="2 3">
    <name type="scientific">Pseudoalteromonas undina</name>
    <dbReference type="NCBI Taxonomy" id="43660"/>
    <lineage>
        <taxon>Bacteria</taxon>
        <taxon>Pseudomonadati</taxon>
        <taxon>Pseudomonadota</taxon>
        <taxon>Gammaproteobacteria</taxon>
        <taxon>Alteromonadales</taxon>
        <taxon>Pseudoalteromonadaceae</taxon>
        <taxon>Pseudoalteromonas</taxon>
    </lineage>
</organism>
<accession>A0ABP2XU36</accession>
<name>A0ABP2XU36_9GAMM</name>
<gene>
    <name evidence="2" type="ORF">PUND_15219</name>
</gene>
<dbReference type="Pfam" id="PF04389">
    <property type="entry name" value="Peptidase_M28"/>
    <property type="match status" value="1"/>
</dbReference>
<dbReference type="Gene3D" id="3.40.630.10">
    <property type="entry name" value="Zn peptidases"/>
    <property type="match status" value="1"/>
</dbReference>
<dbReference type="InterPro" id="IPR007484">
    <property type="entry name" value="Peptidase_M28"/>
</dbReference>
<dbReference type="PANTHER" id="PTHR12147:SF26">
    <property type="entry name" value="PEPTIDASE M28 DOMAIN-CONTAINING PROTEIN"/>
    <property type="match status" value="1"/>
</dbReference>
<keyword evidence="3" id="KW-1185">Reference proteome</keyword>
<evidence type="ECO:0000313" key="2">
    <source>
        <dbReference type="EMBL" id="ERG59695.1"/>
    </source>
</evidence>
<comment type="caution">
    <text evidence="2">The sequence shown here is derived from an EMBL/GenBank/DDBJ whole genome shotgun (WGS) entry which is preliminary data.</text>
</comment>
<dbReference type="EMBL" id="AHCF02000038">
    <property type="protein sequence ID" value="ERG59695.1"/>
    <property type="molecule type" value="Genomic_DNA"/>
</dbReference>
<proteinExistence type="predicted"/>
<feature type="domain" description="Peptidase M28" evidence="1">
    <location>
        <begin position="37"/>
        <end position="236"/>
    </location>
</feature>
<evidence type="ECO:0000259" key="1">
    <source>
        <dbReference type="Pfam" id="PF04389"/>
    </source>
</evidence>
<reference evidence="2" key="2">
    <citation type="submission" date="2013-04" db="EMBL/GenBank/DDBJ databases">
        <title>Genome sequence of Pseudoalteromonas undina.</title>
        <authorList>
            <person name="Xie B.-B."/>
            <person name="Rong J.-C."/>
            <person name="Qin Q.-L."/>
            <person name="Shu Y.-L."/>
            <person name="Zhang Y.-Z."/>
        </authorList>
    </citation>
    <scope>NUCLEOTIDE SEQUENCE</scope>
    <source>
        <strain evidence="2">NCIMB 2128</strain>
    </source>
</reference>
<reference evidence="2" key="1">
    <citation type="journal article" date="2012" name="J. Bacteriol.">
        <title>Genome sequences of type strains of seven species of the marine bacterium Pseudoalteromonas.</title>
        <authorList>
            <person name="Xie B.B."/>
            <person name="Shu Y.L."/>
            <person name="Qin Q.L."/>
            <person name="Rong J.C."/>
            <person name="Zhang X.Y."/>
            <person name="Chen X.L."/>
            <person name="Shi M."/>
            <person name="He H.L."/>
            <person name="Zhou B.C."/>
            <person name="Zhang Y.Z."/>
        </authorList>
    </citation>
    <scope>NUCLEOTIDE SEQUENCE [LARGE SCALE GENOMIC DNA]</scope>
    <source>
        <strain evidence="2">NCIMB 2128</strain>
    </source>
</reference>
<dbReference type="InterPro" id="IPR045175">
    <property type="entry name" value="M28_fam"/>
</dbReference>
<protein>
    <submittedName>
        <fullName evidence="2">Peptidase</fullName>
    </submittedName>
</protein>
<dbReference type="SUPFAM" id="SSF53187">
    <property type="entry name" value="Zn-dependent exopeptidases"/>
    <property type="match status" value="1"/>
</dbReference>
<dbReference type="Proteomes" id="UP000016534">
    <property type="component" value="Unassembled WGS sequence"/>
</dbReference>
<evidence type="ECO:0000313" key="3">
    <source>
        <dbReference type="Proteomes" id="UP000016534"/>
    </source>
</evidence>
<sequence length="257" mass="28794">MLTREYLKTRFKEHQLTVSEQSFTYSSGLFSSAQGVNIIATNTVKDLPVIVITAHYDHLGLKAGKLHPGANDNASGVAALLYLSNALTDSSSYRFMFVATDAEENGLHGSEHFAKTIRQLPIVLNINLDMLAIKKSHKRLYALTSRSLKAQLNPLFTQINGDKIKLKPVYSSRKMSRLTNTKQIDWRRASDHYSFAKQKIPYVYFSMGADNYHHSAKDTLENINAPLYQEAVLLIEEFINQLLTNSAVLTPSLKAAT</sequence>